<evidence type="ECO:0000313" key="3">
    <source>
        <dbReference type="Proteomes" id="UP000269412"/>
    </source>
</evidence>
<feature type="signal peptide" evidence="1">
    <location>
        <begin position="1"/>
        <end position="26"/>
    </location>
</feature>
<proteinExistence type="predicted"/>
<reference evidence="2 3" key="1">
    <citation type="submission" date="2018-10" db="EMBL/GenBank/DDBJ databases">
        <title>Genomic Encyclopedia of Archaeal and Bacterial Type Strains, Phase II (KMG-II): from individual species to whole genera.</title>
        <authorList>
            <person name="Goeker M."/>
        </authorList>
    </citation>
    <scope>NUCLEOTIDE SEQUENCE [LARGE SCALE GENOMIC DNA]</scope>
    <source>
        <strain evidence="2 3">DSM 25230</strain>
    </source>
</reference>
<dbReference type="Proteomes" id="UP000269412">
    <property type="component" value="Unassembled WGS sequence"/>
</dbReference>
<keyword evidence="3" id="KW-1185">Reference proteome</keyword>
<dbReference type="EMBL" id="RBIQ01000008">
    <property type="protein sequence ID" value="RKR12970.1"/>
    <property type="molecule type" value="Genomic_DNA"/>
</dbReference>
<organism evidence="2 3">
    <name type="scientific">Maribacter vaceletii</name>
    <dbReference type="NCBI Taxonomy" id="1206816"/>
    <lineage>
        <taxon>Bacteria</taxon>
        <taxon>Pseudomonadati</taxon>
        <taxon>Bacteroidota</taxon>
        <taxon>Flavobacteriia</taxon>
        <taxon>Flavobacteriales</taxon>
        <taxon>Flavobacteriaceae</taxon>
        <taxon>Maribacter</taxon>
    </lineage>
</organism>
<name>A0A495E7Q9_9FLAO</name>
<evidence type="ECO:0000313" key="2">
    <source>
        <dbReference type="EMBL" id="RKR12970.1"/>
    </source>
</evidence>
<evidence type="ECO:0008006" key="4">
    <source>
        <dbReference type="Google" id="ProtNLM"/>
    </source>
</evidence>
<gene>
    <name evidence="2" type="ORF">CLV91_1682</name>
</gene>
<feature type="chain" id="PRO_5019827755" description="Adhesin" evidence="1">
    <location>
        <begin position="27"/>
        <end position="365"/>
    </location>
</feature>
<dbReference type="AlphaFoldDB" id="A0A495E7Q9"/>
<comment type="caution">
    <text evidence="2">The sequence shown here is derived from an EMBL/GenBank/DDBJ whole genome shotgun (WGS) entry which is preliminary data.</text>
</comment>
<evidence type="ECO:0000256" key="1">
    <source>
        <dbReference type="SAM" id="SignalP"/>
    </source>
</evidence>
<accession>A0A495E7Q9</accession>
<protein>
    <recommendedName>
        <fullName evidence="4">Adhesin</fullName>
    </recommendedName>
</protein>
<keyword evidence="1" id="KW-0732">Signal</keyword>
<sequence length="365" mass="41686">MRIMVIHYKKLLLLLMAIVLNFSLHAQNKISKKIEKTFPMTNSGKLYLENNYGDISVQGWNKERLVIKMEIEVTHKKSENAKNLLDRIGTSINENKDYIIFKTAIAEKSTGFFAKYWSKANPFDYDKSNLKINYKVFLPKNAELDITNKFGDIIVEDWTGKFKTDIQHGDLWLNGNLNFVDITMKYGKIKAETINYGNVRVKNGKFIVENSEDLRVNSSGSTLNLETINALELYSNKDEIKIDVVNKIKGSMKFTTIDINSLKKETNLDLKIADLIIKEIITTKPFIKINQESSEININVEDTSLKFNATLEEGLLRLPKSFKNVTSDVIDKGDRIRKINATYGKEQLGSITIIGKKGLIQIKDN</sequence>